<dbReference type="PROSITE" id="PS51147">
    <property type="entry name" value="PFTA"/>
    <property type="match status" value="5"/>
</dbReference>
<dbReference type="Gene3D" id="2.60.40.1130">
    <property type="entry name" value="Rab geranylgeranyltransferase alpha-subunit, insert domain"/>
    <property type="match status" value="1"/>
</dbReference>
<dbReference type="PANTHER" id="PTHR11129:SF2">
    <property type="entry name" value="GERANYLGERANYL TRANSFERASE TYPE-2 SUBUNIT ALPHA"/>
    <property type="match status" value="1"/>
</dbReference>
<evidence type="ECO:0000256" key="10">
    <source>
        <dbReference type="SAM" id="MobiDB-lite"/>
    </source>
</evidence>
<dbReference type="GO" id="GO:0004663">
    <property type="term" value="F:Rab geranylgeranyltransferase activity"/>
    <property type="evidence" value="ECO:0007669"/>
    <property type="project" value="UniProtKB-UniRule"/>
</dbReference>
<sequence>MHGRPRKATKQEDPAAAAAKSARLRELQSQLLHFHHNRIYTKEAVSVSSKLLEINPEIYTGWNYRKLAFQHNLKEVSDTDTDTDTETIKSAIEDELRMVEVALRRNPKSYGAWYHRKWILGQKLVPANFDHEFRLLDMLLKADARNFHGWNYRRFIARLKDVSEEEELKYTMDMINTNFSNYSAWHNRSMLLSKLLRKKAKGFHEEESILSDEFELVRQALFTDPSDQSGWFYHLWLLDQTSTPHKPHLVSSWPSDKLNIEISAQFKEKCERFPIIFCFNQQVDGVNLATVTINSKLVSSEHITWKPLSANNSRKSKIWVGFLENFNKYCDNSEGLSVEISVHCCESIVHLKFVMKLSHMDHQGENGDGFEELFLWDCPKSQEINPYLVSYDPWRLRVESVEEDTKWHLDTLSAEIALFKEMSECDEDSKFVKLTLARLLGAHNSIKSGGSAYFEEILKLYDDLIKLDAPHYRYYRDERSLVLLDQMTSSKDSLVEYCSRCENSSFSCINPQLCINFSGLNLTRIGFVERLLWVQILDLSHNNLTSILGLEALQLLVCLNLSHNQIMSFTALEPIKSLQSLKVLDLSFNEIGSHPVDTTRYLCSSPLSHTCNVTETMEELARENIKIGDFWEAILLFESLQLAQLDMQGNPVTNERFRVLVGKVIPCLKWLDGKPVR</sequence>
<dbReference type="Gene3D" id="1.25.40.120">
    <property type="entry name" value="Protein prenylyltransferase"/>
    <property type="match status" value="1"/>
</dbReference>
<organism evidence="11 12">
    <name type="scientific">Rhynchospora pubera</name>
    <dbReference type="NCBI Taxonomy" id="906938"/>
    <lineage>
        <taxon>Eukaryota</taxon>
        <taxon>Viridiplantae</taxon>
        <taxon>Streptophyta</taxon>
        <taxon>Embryophyta</taxon>
        <taxon>Tracheophyta</taxon>
        <taxon>Spermatophyta</taxon>
        <taxon>Magnoliopsida</taxon>
        <taxon>Liliopsida</taxon>
        <taxon>Poales</taxon>
        <taxon>Cyperaceae</taxon>
        <taxon>Cyperoideae</taxon>
        <taxon>Rhynchosporeae</taxon>
        <taxon>Rhynchospora</taxon>
    </lineage>
</organism>
<dbReference type="AlphaFoldDB" id="A0AAV8EAV0"/>
<dbReference type="InterPro" id="IPR002088">
    <property type="entry name" value="Prenyl_trans_a"/>
</dbReference>
<evidence type="ECO:0000256" key="1">
    <source>
        <dbReference type="ARBA" id="ARBA00006734"/>
    </source>
</evidence>
<evidence type="ECO:0000256" key="6">
    <source>
        <dbReference type="ARBA" id="ARBA00022737"/>
    </source>
</evidence>
<dbReference type="FunFam" id="3.80.10.10:FF:000756">
    <property type="entry name" value="Rab geranylgeranyl transferase like protein"/>
    <property type="match status" value="1"/>
</dbReference>
<dbReference type="InterPro" id="IPR001611">
    <property type="entry name" value="Leu-rich_rpt"/>
</dbReference>
<keyword evidence="6" id="KW-0677">Repeat</keyword>
<dbReference type="Proteomes" id="UP001140206">
    <property type="component" value="Chromosome 3"/>
</dbReference>
<gene>
    <name evidence="11" type="ORF">LUZ62_059528</name>
</gene>
<accession>A0AAV8EAV0</accession>
<dbReference type="InterPro" id="IPR032675">
    <property type="entry name" value="LRR_dom_sf"/>
</dbReference>
<dbReference type="PROSITE" id="PS51450">
    <property type="entry name" value="LRR"/>
    <property type="match status" value="2"/>
</dbReference>
<comment type="catalytic activity">
    <reaction evidence="8 9">
        <text>geranylgeranyl diphosphate + L-cysteinyl-[protein] = S-geranylgeranyl-L-cysteinyl-[protein] + diphosphate</text>
        <dbReference type="Rhea" id="RHEA:21240"/>
        <dbReference type="Rhea" id="RHEA-COMP:10131"/>
        <dbReference type="Rhea" id="RHEA-COMP:11537"/>
        <dbReference type="ChEBI" id="CHEBI:29950"/>
        <dbReference type="ChEBI" id="CHEBI:33019"/>
        <dbReference type="ChEBI" id="CHEBI:57533"/>
        <dbReference type="ChEBI" id="CHEBI:86021"/>
        <dbReference type="EC" id="2.5.1.60"/>
    </reaction>
</comment>
<comment type="function">
    <text evidence="9">Catalyzes the transfer of a geranyl-geranyl moiety from geranyl-geranyl pyrophosphate to cysteines occuring in specific C-terminal amino acid sequences.</text>
</comment>
<reference evidence="11" key="1">
    <citation type="submission" date="2022-08" db="EMBL/GenBank/DDBJ databases">
        <authorList>
            <person name="Marques A."/>
        </authorList>
    </citation>
    <scope>NUCLEOTIDE SEQUENCE</scope>
    <source>
        <strain evidence="11">RhyPub2mFocal</strain>
        <tissue evidence="11">Leaves</tissue>
    </source>
</reference>
<evidence type="ECO:0000256" key="2">
    <source>
        <dbReference type="ARBA" id="ARBA00012656"/>
    </source>
</evidence>
<keyword evidence="4 9" id="KW-0637">Prenyltransferase</keyword>
<comment type="similarity">
    <text evidence="1 9">Belongs to the protein prenyltransferase subunit alpha family.</text>
</comment>
<dbReference type="Pfam" id="PF01239">
    <property type="entry name" value="PPTA"/>
    <property type="match status" value="5"/>
</dbReference>
<dbReference type="GO" id="GO:0005968">
    <property type="term" value="C:Rab-protein geranylgeranyltransferase complex"/>
    <property type="evidence" value="ECO:0007669"/>
    <property type="project" value="TreeGrafter"/>
</dbReference>
<evidence type="ECO:0000313" key="12">
    <source>
        <dbReference type="Proteomes" id="UP001140206"/>
    </source>
</evidence>
<evidence type="ECO:0000256" key="3">
    <source>
        <dbReference type="ARBA" id="ARBA00014772"/>
    </source>
</evidence>
<protein>
    <recommendedName>
        <fullName evidence="3 9">Geranylgeranyl transferase type-2 subunit alpha</fullName>
        <ecNumber evidence="2 9">2.5.1.60</ecNumber>
    </recommendedName>
    <alternativeName>
        <fullName evidence="7 9">Geranylgeranyl transferase type II subunit alpha</fullName>
    </alternativeName>
</protein>
<evidence type="ECO:0000256" key="5">
    <source>
        <dbReference type="ARBA" id="ARBA00022679"/>
    </source>
</evidence>
<evidence type="ECO:0000256" key="4">
    <source>
        <dbReference type="ARBA" id="ARBA00022602"/>
    </source>
</evidence>
<evidence type="ECO:0000256" key="8">
    <source>
        <dbReference type="ARBA" id="ARBA00047658"/>
    </source>
</evidence>
<dbReference type="FunFam" id="1.25.40.120:FF:000035">
    <property type="entry name" value="Geranylgeranyl transferase type-2 subunit alpha"/>
    <property type="match status" value="1"/>
</dbReference>
<dbReference type="GO" id="GO:0097354">
    <property type="term" value="P:prenylation"/>
    <property type="evidence" value="ECO:0007669"/>
    <property type="project" value="UniProtKB-UniRule"/>
</dbReference>
<dbReference type="SUPFAM" id="SSF48439">
    <property type="entry name" value="Protein prenylyltransferase"/>
    <property type="match status" value="1"/>
</dbReference>
<dbReference type="EMBL" id="JAMFTS010000003">
    <property type="protein sequence ID" value="KAJ4775271.1"/>
    <property type="molecule type" value="Genomic_DNA"/>
</dbReference>
<dbReference type="Pfam" id="PF13516">
    <property type="entry name" value="LRR_6"/>
    <property type="match status" value="1"/>
</dbReference>
<dbReference type="EC" id="2.5.1.60" evidence="2 9"/>
<dbReference type="SUPFAM" id="SSF52058">
    <property type="entry name" value="L domain-like"/>
    <property type="match status" value="1"/>
</dbReference>
<evidence type="ECO:0000256" key="9">
    <source>
        <dbReference type="RuleBase" id="RU367120"/>
    </source>
</evidence>
<feature type="region of interest" description="Disordered" evidence="10">
    <location>
        <begin position="1"/>
        <end position="20"/>
    </location>
</feature>
<keyword evidence="12" id="KW-1185">Reference proteome</keyword>
<comment type="caution">
    <text evidence="11">The sequence shown here is derived from an EMBL/GenBank/DDBJ whole genome shotgun (WGS) entry which is preliminary data.</text>
</comment>
<proteinExistence type="inferred from homology"/>
<dbReference type="Gene3D" id="3.80.10.10">
    <property type="entry name" value="Ribonuclease Inhibitor"/>
    <property type="match status" value="1"/>
</dbReference>
<dbReference type="PANTHER" id="PTHR11129">
    <property type="entry name" value="PROTEIN FARNESYLTRANSFERASE ALPHA SUBUNIT/RAB GERANYLGERANYL TRANSFERASE ALPHA SUBUNIT"/>
    <property type="match status" value="1"/>
</dbReference>
<keyword evidence="5 9" id="KW-0808">Transferase</keyword>
<evidence type="ECO:0000313" key="11">
    <source>
        <dbReference type="EMBL" id="KAJ4775271.1"/>
    </source>
</evidence>
<name>A0AAV8EAV0_9POAL</name>
<dbReference type="PRINTS" id="PR00019">
    <property type="entry name" value="LEURICHRPT"/>
</dbReference>
<evidence type="ECO:0000256" key="7">
    <source>
        <dbReference type="ARBA" id="ARBA00031267"/>
    </source>
</evidence>